<evidence type="ECO:0000256" key="1">
    <source>
        <dbReference type="SAM" id="MobiDB-lite"/>
    </source>
</evidence>
<proteinExistence type="predicted"/>
<organism evidence="2">
    <name type="scientific">Aphanomyces astaci</name>
    <name type="common">Crayfish plague agent</name>
    <dbReference type="NCBI Taxonomy" id="112090"/>
    <lineage>
        <taxon>Eukaryota</taxon>
        <taxon>Sar</taxon>
        <taxon>Stramenopiles</taxon>
        <taxon>Oomycota</taxon>
        <taxon>Saprolegniomycetes</taxon>
        <taxon>Saprolegniales</taxon>
        <taxon>Verrucalvaceae</taxon>
        <taxon>Aphanomyces</taxon>
    </lineage>
</organism>
<evidence type="ECO:0000313" key="2">
    <source>
        <dbReference type="EMBL" id="ETV83144.1"/>
    </source>
</evidence>
<feature type="region of interest" description="Disordered" evidence="1">
    <location>
        <begin position="123"/>
        <end position="143"/>
    </location>
</feature>
<name>W4GVV1_APHAT</name>
<protein>
    <submittedName>
        <fullName evidence="2">Uncharacterized protein</fullName>
    </submittedName>
</protein>
<gene>
    <name evidence="2" type="ORF">H257_03947</name>
</gene>
<reference evidence="2" key="1">
    <citation type="submission" date="2013-12" db="EMBL/GenBank/DDBJ databases">
        <title>The Genome Sequence of Aphanomyces astaci APO3.</title>
        <authorList>
            <consortium name="The Broad Institute Genomics Platform"/>
            <person name="Russ C."/>
            <person name="Tyler B."/>
            <person name="van West P."/>
            <person name="Dieguez-Uribeondo J."/>
            <person name="Young S.K."/>
            <person name="Zeng Q."/>
            <person name="Gargeya S."/>
            <person name="Fitzgerald M."/>
            <person name="Abouelleil A."/>
            <person name="Alvarado L."/>
            <person name="Chapman S.B."/>
            <person name="Gainer-Dewar J."/>
            <person name="Goldberg J."/>
            <person name="Griggs A."/>
            <person name="Gujja S."/>
            <person name="Hansen M."/>
            <person name="Howarth C."/>
            <person name="Imamovic A."/>
            <person name="Ireland A."/>
            <person name="Larimer J."/>
            <person name="McCowan C."/>
            <person name="Murphy C."/>
            <person name="Pearson M."/>
            <person name="Poon T.W."/>
            <person name="Priest M."/>
            <person name="Roberts A."/>
            <person name="Saif S."/>
            <person name="Shea T."/>
            <person name="Sykes S."/>
            <person name="Wortman J."/>
            <person name="Nusbaum C."/>
            <person name="Birren B."/>
        </authorList>
    </citation>
    <scope>NUCLEOTIDE SEQUENCE [LARGE SCALE GENOMIC DNA]</scope>
    <source>
        <strain evidence="2">APO3</strain>
    </source>
</reference>
<dbReference type="OrthoDB" id="78568at2759"/>
<sequence length="143" mass="15179">MQAHEWTASVAPHAEHRTPVKDIGTHSFRKGVASELSNTPGGPEAVHVWLRAGRTLGSVQVRYIFASSGGGQFVGRAAAGHNMKDNEFLCLPPHFKDVGLSNERWKAALPGPSATTTQIHHLMGASTSPEPPASVNGVATEPR</sequence>
<accession>W4GVV1</accession>
<dbReference type="AlphaFoldDB" id="W4GVV1"/>
<dbReference type="VEuPathDB" id="FungiDB:H257_03947"/>
<dbReference type="GeneID" id="20805943"/>
<dbReference type="EMBL" id="KI913120">
    <property type="protein sequence ID" value="ETV83144.1"/>
    <property type="molecule type" value="Genomic_DNA"/>
</dbReference>
<dbReference type="RefSeq" id="XP_009826574.1">
    <property type="nucleotide sequence ID" value="XM_009828272.1"/>
</dbReference>